<dbReference type="Pfam" id="PF02362">
    <property type="entry name" value="B3"/>
    <property type="match status" value="1"/>
</dbReference>
<dbReference type="AlphaFoldDB" id="A0A2G9HUU5"/>
<dbReference type="GO" id="GO:0005634">
    <property type="term" value="C:nucleus"/>
    <property type="evidence" value="ECO:0007669"/>
    <property type="project" value="UniProtKB-SubCell"/>
</dbReference>
<dbReference type="Proteomes" id="UP000231279">
    <property type="component" value="Unassembled WGS sequence"/>
</dbReference>
<dbReference type="CDD" id="cd10017">
    <property type="entry name" value="B3_DNA"/>
    <property type="match status" value="2"/>
</dbReference>
<evidence type="ECO:0000256" key="5">
    <source>
        <dbReference type="ARBA" id="ARBA00023242"/>
    </source>
</evidence>
<dbReference type="STRING" id="429701.A0A2G9HUU5"/>
<feature type="compositionally biased region" description="Polar residues" evidence="6">
    <location>
        <begin position="125"/>
        <end position="135"/>
    </location>
</feature>
<keyword evidence="3" id="KW-0238">DNA-binding</keyword>
<dbReference type="PANTHER" id="PTHR31920:SF135">
    <property type="entry name" value="B3 DOMAIN-CONTAINING PROTEIN OS03G0621600-RELATED"/>
    <property type="match status" value="1"/>
</dbReference>
<name>A0A2G9HUU5_9LAMI</name>
<dbReference type="InterPro" id="IPR003340">
    <property type="entry name" value="B3_DNA-bd"/>
</dbReference>
<reference evidence="9" key="1">
    <citation type="journal article" date="2018" name="Gigascience">
        <title>Genome assembly of the Pink Ipe (Handroanthus impetiginosus, Bignoniaceae), a highly valued, ecologically keystone Neotropical timber forest tree.</title>
        <authorList>
            <person name="Silva-Junior O.B."/>
            <person name="Grattapaglia D."/>
            <person name="Novaes E."/>
            <person name="Collevatti R.G."/>
        </authorList>
    </citation>
    <scope>NUCLEOTIDE SEQUENCE [LARGE SCALE GENOMIC DNA]</scope>
    <source>
        <strain evidence="9">cv. UFG-1</strain>
    </source>
</reference>
<keyword evidence="2" id="KW-0805">Transcription regulation</keyword>
<dbReference type="GO" id="GO:0003677">
    <property type="term" value="F:DNA binding"/>
    <property type="evidence" value="ECO:0007669"/>
    <property type="project" value="UniProtKB-KW"/>
</dbReference>
<dbReference type="InterPro" id="IPR050655">
    <property type="entry name" value="Plant_B3_domain"/>
</dbReference>
<evidence type="ECO:0000256" key="6">
    <source>
        <dbReference type="SAM" id="MobiDB-lite"/>
    </source>
</evidence>
<keyword evidence="5" id="KW-0539">Nucleus</keyword>
<comment type="subcellular location">
    <subcellularLocation>
        <location evidence="1">Nucleus</location>
    </subcellularLocation>
</comment>
<dbReference type="SUPFAM" id="SSF101936">
    <property type="entry name" value="DNA-binding pseudobarrel domain"/>
    <property type="match status" value="2"/>
</dbReference>
<dbReference type="EMBL" id="NKXS01000980">
    <property type="protein sequence ID" value="PIN21233.1"/>
    <property type="molecule type" value="Genomic_DNA"/>
</dbReference>
<dbReference type="PROSITE" id="PS50863">
    <property type="entry name" value="B3"/>
    <property type="match status" value="2"/>
</dbReference>
<evidence type="ECO:0000313" key="8">
    <source>
        <dbReference type="EMBL" id="PIN21233.1"/>
    </source>
</evidence>
<keyword evidence="9" id="KW-1185">Reference proteome</keyword>
<evidence type="ECO:0000256" key="2">
    <source>
        <dbReference type="ARBA" id="ARBA00023015"/>
    </source>
</evidence>
<keyword evidence="4" id="KW-0804">Transcription</keyword>
<dbReference type="InterPro" id="IPR015300">
    <property type="entry name" value="DNA-bd_pseudobarrel_sf"/>
</dbReference>
<gene>
    <name evidence="8" type="ORF">CDL12_06064</name>
</gene>
<feature type="compositionally biased region" description="Polar residues" evidence="6">
    <location>
        <begin position="99"/>
        <end position="112"/>
    </location>
</feature>
<dbReference type="PANTHER" id="PTHR31920">
    <property type="entry name" value="B3 DOMAIN-CONTAINING"/>
    <property type="match status" value="1"/>
</dbReference>
<feature type="region of interest" description="Disordered" evidence="6">
    <location>
        <begin position="80"/>
        <end position="142"/>
    </location>
</feature>
<evidence type="ECO:0000256" key="1">
    <source>
        <dbReference type="ARBA" id="ARBA00004123"/>
    </source>
</evidence>
<evidence type="ECO:0000256" key="4">
    <source>
        <dbReference type="ARBA" id="ARBA00023163"/>
    </source>
</evidence>
<comment type="caution">
    <text evidence="8">The sequence shown here is derived from an EMBL/GenBank/DDBJ whole genome shotgun (WGS) entry which is preliminary data.</text>
</comment>
<proteinExistence type="predicted"/>
<evidence type="ECO:0000259" key="7">
    <source>
        <dbReference type="PROSITE" id="PS50863"/>
    </source>
</evidence>
<accession>A0A2G9HUU5</accession>
<feature type="domain" description="TF-B3" evidence="7">
    <location>
        <begin position="505"/>
        <end position="566"/>
    </location>
</feature>
<feature type="domain" description="TF-B3" evidence="7">
    <location>
        <begin position="1"/>
        <end position="69"/>
    </location>
</feature>
<organism evidence="8 9">
    <name type="scientific">Handroanthus impetiginosus</name>
    <dbReference type="NCBI Taxonomy" id="429701"/>
    <lineage>
        <taxon>Eukaryota</taxon>
        <taxon>Viridiplantae</taxon>
        <taxon>Streptophyta</taxon>
        <taxon>Embryophyta</taxon>
        <taxon>Tracheophyta</taxon>
        <taxon>Spermatophyta</taxon>
        <taxon>Magnoliopsida</taxon>
        <taxon>eudicotyledons</taxon>
        <taxon>Gunneridae</taxon>
        <taxon>Pentapetalae</taxon>
        <taxon>asterids</taxon>
        <taxon>lamiids</taxon>
        <taxon>Lamiales</taxon>
        <taxon>Bignoniaceae</taxon>
        <taxon>Crescentiina</taxon>
        <taxon>Tabebuia alliance</taxon>
        <taxon>Handroanthus</taxon>
    </lineage>
</organism>
<evidence type="ECO:0000256" key="3">
    <source>
        <dbReference type="ARBA" id="ARBA00023125"/>
    </source>
</evidence>
<sequence length="567" mass="63861">MNLAANQETQIEDSSGERWSVTLKPVGDLLAFKNGWREFYRNHDLGYGQCLVFNYIKESHFVVQIYQRSGCEILNFNNVRPQENNARPPQKKRHKSDSETVSQDEPFQTPDVNSRKKHHSPPPVTSRSKPQNRQTHLAVRNADLARRQICSSSVTMDDPSWMIFRDDSYNNGEDRNFLYDLSSFEMEKETPDAKKIEKALDTVVSPSHTEFMEYANNFEIAAPCHTGTKEQTKTSEDVTDVAVIHTNPTDGPSGDVFTDRVEEALDTRMAPSHALTKTSEDNSGTAVIHTNQTYGSSDDDFSDKFEKMFTDVAPSSHTEIMEQSKTMENDTEMPVILSDQITGPSDDIFTEKSYAKPSNNGILSKGMSNDVPSLHDSKRTFTDLLGNKHVMALDSRSTFVGSSKIAEGAHAVKGWSFGSSLVSSPAPNGPYGSRAIKKERVEWGEEASAFAEVSYVVKVEPDLSDEVVRPVEVRPFSAEVKNLPYLELHIPPMPGRRDRGRGKVVYLRGSNGRLWPVLYPDVYSIKALTDNWTLFCRQNNIKPGDECRFQLEKDKDLLYIYKVDVKS</sequence>
<dbReference type="Gene3D" id="2.40.330.10">
    <property type="entry name" value="DNA-binding pseudobarrel domain"/>
    <property type="match status" value="2"/>
</dbReference>
<protein>
    <recommendedName>
        <fullName evidence="7">TF-B3 domain-containing protein</fullName>
    </recommendedName>
</protein>
<dbReference type="OrthoDB" id="897584at2759"/>
<evidence type="ECO:0000313" key="9">
    <source>
        <dbReference type="Proteomes" id="UP000231279"/>
    </source>
</evidence>